<organism evidence="1 2">
    <name type="scientific">Halogranum salarium B-1</name>
    <dbReference type="NCBI Taxonomy" id="1210908"/>
    <lineage>
        <taxon>Archaea</taxon>
        <taxon>Methanobacteriati</taxon>
        <taxon>Methanobacteriota</taxon>
        <taxon>Stenosarchaea group</taxon>
        <taxon>Halobacteria</taxon>
        <taxon>Halobacteriales</taxon>
        <taxon>Haloferacaceae</taxon>
    </lineage>
</organism>
<reference evidence="1 2" key="1">
    <citation type="journal article" date="2012" name="J. Bacteriol.">
        <title>Draft Genome Sequence of the Extremely Halophilic Archaeon Halogranum salarium B-1T.</title>
        <authorList>
            <person name="Kim K.K."/>
            <person name="Lee K.C."/>
            <person name="Lee J.S."/>
        </authorList>
    </citation>
    <scope>NUCLEOTIDE SEQUENCE [LARGE SCALE GENOMIC DNA]</scope>
    <source>
        <strain evidence="1 2">B-1</strain>
    </source>
</reference>
<dbReference type="EMBL" id="ALJD01000004">
    <property type="protein sequence ID" value="EJN59924.1"/>
    <property type="molecule type" value="Genomic_DNA"/>
</dbReference>
<evidence type="ECO:0000313" key="2">
    <source>
        <dbReference type="Proteomes" id="UP000007813"/>
    </source>
</evidence>
<name>J3JG90_9EURY</name>
<gene>
    <name evidence="1" type="ORF">HSB1_20820</name>
</gene>
<proteinExistence type="predicted"/>
<dbReference type="Proteomes" id="UP000007813">
    <property type="component" value="Unassembled WGS sequence"/>
</dbReference>
<protein>
    <submittedName>
        <fullName evidence="1">Uncharacterized protein</fullName>
    </submittedName>
</protein>
<comment type="caution">
    <text evidence="1">The sequence shown here is derived from an EMBL/GenBank/DDBJ whole genome shotgun (WGS) entry which is preliminary data.</text>
</comment>
<evidence type="ECO:0000313" key="1">
    <source>
        <dbReference type="EMBL" id="EJN59924.1"/>
    </source>
</evidence>
<sequence>MQNQLGVPTVTRDSADEYDGHDCHHPCSIGDCSRLFTQESVADVRAWFDSAETPVYGAMFQVSSTLDTVSATYN</sequence>
<accession>J3JG90</accession>
<dbReference type="AlphaFoldDB" id="J3JG90"/>